<dbReference type="RefSeq" id="WP_207617032.1">
    <property type="nucleotide sequence ID" value="NZ_JAFNLL010000036.1"/>
</dbReference>
<sequence>MLDSLLPARRQSSNRKRQKQLGSKKVLRPDIQGLRTFAVVAVVLDHLLDWPSGGFVGVDIFFVISGFLITGLLLREQERTGTISFTGFYKRRAKRILPASLLVLVVTVVVSYFVFGWSRFVGVVWDGLAAALFAGNWRFAAVGTDYFQADGPVSPLQHYWSLAVEEQFYFVWPWIMLLVFVMVARRSGQGAARAGAGVAIVVISVASFAWALWESQNNNGVAYFSTFSRTWELGIGAIIAVVAPALTRIPRAIRPLLAWVGISGMVLSLFAVENGPAFPAPFAALPVLSAALVIIAGTGTSEHRFIWPLTNKVSGYIGDISFSLYLWHFPVIIIGSQIVDGSTPLGAVQLAAFFLATSIYSYHLVEDPIRKSRWLDGGKRHRKHADRAPVPGSYKITALSALGCLTAIMVVPLLVPGKPVAEPVALPVVAAPLADTASAALPPGLAKLQAEIRASVGAAGWPELSPSMDEAIAGGQAPADILECGKIGRLVDEEACTWGSADASKTAVVIGDSTSMGYVAGIRSLAELDPTWRVKSYGTFGCAYSDVPNENVEADCAARKEDAVNAINRIRPDIVFITNHYNERTPEGVNRPLTQAEKASSVEAFVSKFQASAGKIVFIAPAPADKNIATCYTKVSTPATCMNTITSRWVDASVLEKALAEKLGGSYMDSRDWFCADAQCPVFVGTTPVKRDLAHATPEYQARISPVILEALRTAKIV</sequence>
<feature type="domain" description="SGNH" evidence="11">
    <location>
        <begin position="492"/>
        <end position="709"/>
    </location>
</feature>
<evidence type="ECO:0000256" key="2">
    <source>
        <dbReference type="ARBA" id="ARBA00022475"/>
    </source>
</evidence>
<feature type="transmembrane region" description="Helical" evidence="9">
    <location>
        <begin position="396"/>
        <end position="415"/>
    </location>
</feature>
<feature type="region of interest" description="Disordered" evidence="8">
    <location>
        <begin position="1"/>
        <end position="24"/>
    </location>
</feature>
<dbReference type="GO" id="GO:0016747">
    <property type="term" value="F:acyltransferase activity, transferring groups other than amino-acyl groups"/>
    <property type="evidence" value="ECO:0007669"/>
    <property type="project" value="InterPro"/>
</dbReference>
<organism evidence="12 13">
    <name type="scientific">Arthrobacter cavernae</name>
    <dbReference type="NCBI Taxonomy" id="2817681"/>
    <lineage>
        <taxon>Bacteria</taxon>
        <taxon>Bacillati</taxon>
        <taxon>Actinomycetota</taxon>
        <taxon>Actinomycetes</taxon>
        <taxon>Micrococcales</taxon>
        <taxon>Micrococcaceae</taxon>
        <taxon>Arthrobacter</taxon>
    </lineage>
</organism>
<feature type="transmembrane region" description="Helical" evidence="9">
    <location>
        <begin position="54"/>
        <end position="74"/>
    </location>
</feature>
<evidence type="ECO:0000256" key="4">
    <source>
        <dbReference type="ARBA" id="ARBA00022692"/>
    </source>
</evidence>
<dbReference type="EMBL" id="JAFNLL010000036">
    <property type="protein sequence ID" value="MBO1269172.1"/>
    <property type="molecule type" value="Genomic_DNA"/>
</dbReference>
<reference evidence="12" key="1">
    <citation type="submission" date="2021-03" db="EMBL/GenBank/DDBJ databases">
        <title>A new species, PO-11, isolated from a karst cave deposit.</title>
        <authorList>
            <person name="Zhaoxiaoyong W."/>
        </authorList>
    </citation>
    <scope>NUCLEOTIDE SEQUENCE</scope>
    <source>
        <strain evidence="12">PO-11</strain>
    </source>
</reference>
<evidence type="ECO:0000313" key="13">
    <source>
        <dbReference type="Proteomes" id="UP000664164"/>
    </source>
</evidence>
<feature type="transmembrane region" description="Helical" evidence="9">
    <location>
        <begin position="256"/>
        <end position="272"/>
    </location>
</feature>
<proteinExistence type="predicted"/>
<feature type="transmembrane region" description="Helical" evidence="9">
    <location>
        <begin position="320"/>
        <end position="339"/>
    </location>
</feature>
<feature type="domain" description="Acyltransferase 3" evidence="10">
    <location>
        <begin position="30"/>
        <end position="361"/>
    </location>
</feature>
<comment type="subcellular location">
    <subcellularLocation>
        <location evidence="1">Cell membrane</location>
        <topology evidence="1">Multi-pass membrane protein</topology>
    </subcellularLocation>
</comment>
<keyword evidence="4 9" id="KW-0812">Transmembrane</keyword>
<name>A0A939KJY6_9MICC</name>
<dbReference type="InterPro" id="IPR050879">
    <property type="entry name" value="Acyltransferase_3"/>
</dbReference>
<dbReference type="GO" id="GO:0009103">
    <property type="term" value="P:lipopolysaccharide biosynthetic process"/>
    <property type="evidence" value="ECO:0007669"/>
    <property type="project" value="TreeGrafter"/>
</dbReference>
<keyword evidence="13" id="KW-1185">Reference proteome</keyword>
<dbReference type="Gene3D" id="3.40.50.1110">
    <property type="entry name" value="SGNH hydrolase"/>
    <property type="match status" value="1"/>
</dbReference>
<dbReference type="Pfam" id="PF19040">
    <property type="entry name" value="SGNH"/>
    <property type="match status" value="1"/>
</dbReference>
<dbReference type="InterPro" id="IPR036514">
    <property type="entry name" value="SGNH_hydro_sf"/>
</dbReference>
<dbReference type="SUPFAM" id="SSF52266">
    <property type="entry name" value="SGNH hydrolase"/>
    <property type="match status" value="1"/>
</dbReference>
<dbReference type="PANTHER" id="PTHR23028">
    <property type="entry name" value="ACETYLTRANSFERASE"/>
    <property type="match status" value="1"/>
</dbReference>
<protein>
    <submittedName>
        <fullName evidence="12">Acyltransferase family protein</fullName>
    </submittedName>
</protein>
<comment type="caution">
    <text evidence="12">The sequence shown here is derived from an EMBL/GenBank/DDBJ whole genome shotgun (WGS) entry which is preliminary data.</text>
</comment>
<evidence type="ECO:0000313" key="12">
    <source>
        <dbReference type="EMBL" id="MBO1269172.1"/>
    </source>
</evidence>
<evidence type="ECO:0000256" key="8">
    <source>
        <dbReference type="SAM" id="MobiDB-lite"/>
    </source>
</evidence>
<feature type="transmembrane region" description="Helical" evidence="9">
    <location>
        <begin position="233"/>
        <end position="249"/>
    </location>
</feature>
<feature type="transmembrane region" description="Helical" evidence="9">
    <location>
        <begin position="191"/>
        <end position="213"/>
    </location>
</feature>
<dbReference type="AlphaFoldDB" id="A0A939KJY6"/>
<evidence type="ECO:0000256" key="9">
    <source>
        <dbReference type="SAM" id="Phobius"/>
    </source>
</evidence>
<feature type="transmembrane region" description="Helical" evidence="9">
    <location>
        <begin position="278"/>
        <end position="299"/>
    </location>
</feature>
<gene>
    <name evidence="12" type="ORF">J1902_14570</name>
</gene>
<feature type="transmembrane region" description="Helical" evidence="9">
    <location>
        <begin position="345"/>
        <end position="365"/>
    </location>
</feature>
<evidence type="ECO:0000256" key="5">
    <source>
        <dbReference type="ARBA" id="ARBA00022989"/>
    </source>
</evidence>
<keyword evidence="2" id="KW-1003">Cell membrane</keyword>
<evidence type="ECO:0000259" key="10">
    <source>
        <dbReference type="Pfam" id="PF01757"/>
    </source>
</evidence>
<dbReference type="Proteomes" id="UP000664164">
    <property type="component" value="Unassembled WGS sequence"/>
</dbReference>
<feature type="transmembrane region" description="Helical" evidence="9">
    <location>
        <begin position="167"/>
        <end position="184"/>
    </location>
</feature>
<evidence type="ECO:0000256" key="7">
    <source>
        <dbReference type="ARBA" id="ARBA00023315"/>
    </source>
</evidence>
<evidence type="ECO:0000256" key="3">
    <source>
        <dbReference type="ARBA" id="ARBA00022679"/>
    </source>
</evidence>
<evidence type="ECO:0000256" key="1">
    <source>
        <dbReference type="ARBA" id="ARBA00004651"/>
    </source>
</evidence>
<dbReference type="InterPro" id="IPR002656">
    <property type="entry name" value="Acyl_transf_3_dom"/>
</dbReference>
<accession>A0A939KJY6</accession>
<dbReference type="GO" id="GO:0005886">
    <property type="term" value="C:plasma membrane"/>
    <property type="evidence" value="ECO:0007669"/>
    <property type="project" value="UniProtKB-SubCell"/>
</dbReference>
<evidence type="ECO:0000256" key="6">
    <source>
        <dbReference type="ARBA" id="ARBA00023136"/>
    </source>
</evidence>
<keyword evidence="6 9" id="KW-0472">Membrane</keyword>
<keyword evidence="3" id="KW-0808">Transferase</keyword>
<evidence type="ECO:0000259" key="11">
    <source>
        <dbReference type="Pfam" id="PF19040"/>
    </source>
</evidence>
<keyword evidence="7 12" id="KW-0012">Acyltransferase</keyword>
<dbReference type="Pfam" id="PF01757">
    <property type="entry name" value="Acyl_transf_3"/>
    <property type="match status" value="1"/>
</dbReference>
<keyword evidence="5 9" id="KW-1133">Transmembrane helix</keyword>
<dbReference type="InterPro" id="IPR043968">
    <property type="entry name" value="SGNH"/>
</dbReference>
<dbReference type="PANTHER" id="PTHR23028:SF53">
    <property type="entry name" value="ACYL_TRANSF_3 DOMAIN-CONTAINING PROTEIN"/>
    <property type="match status" value="1"/>
</dbReference>
<feature type="transmembrane region" description="Helical" evidence="9">
    <location>
        <begin position="95"/>
        <end position="115"/>
    </location>
</feature>